<name>A0ABS9NNV3_9NEIS</name>
<dbReference type="InterPro" id="IPR011324">
    <property type="entry name" value="Cytotoxic_necrot_fac-like_cat"/>
</dbReference>
<evidence type="ECO:0000256" key="8">
    <source>
        <dbReference type="ARBA" id="ARBA00048968"/>
    </source>
</evidence>
<keyword evidence="3" id="KW-0808">Transferase</keyword>
<dbReference type="PANTHER" id="PTHR30616:SF2">
    <property type="entry name" value="PURINE NUCLEOSIDE PHOSPHORYLASE LACC1"/>
    <property type="match status" value="1"/>
</dbReference>
<keyword evidence="4" id="KW-0479">Metal-binding</keyword>
<evidence type="ECO:0000256" key="6">
    <source>
        <dbReference type="ARBA" id="ARBA00022833"/>
    </source>
</evidence>
<comment type="caution">
    <text evidence="11">The sequence shown here is derived from an EMBL/GenBank/DDBJ whole genome shotgun (WGS) entry which is preliminary data.</text>
</comment>
<organism evidence="11 12">
    <name type="scientific">Kingella pumchi</name>
    <dbReference type="NCBI Taxonomy" id="2779506"/>
    <lineage>
        <taxon>Bacteria</taxon>
        <taxon>Pseudomonadati</taxon>
        <taxon>Pseudomonadota</taxon>
        <taxon>Betaproteobacteria</taxon>
        <taxon>Neisseriales</taxon>
        <taxon>Neisseriaceae</taxon>
        <taxon>Kingella</taxon>
    </lineage>
</organism>
<evidence type="ECO:0000256" key="4">
    <source>
        <dbReference type="ARBA" id="ARBA00022723"/>
    </source>
</evidence>
<accession>A0ABS9NNV3</accession>
<dbReference type="Gene3D" id="3.60.140.10">
    <property type="entry name" value="CNF1/YfiH-like putative cysteine hydrolases"/>
    <property type="match status" value="1"/>
</dbReference>
<dbReference type="Proteomes" id="UP001298424">
    <property type="component" value="Unassembled WGS sequence"/>
</dbReference>
<keyword evidence="12" id="KW-1185">Reference proteome</keyword>
<dbReference type="InterPro" id="IPR003730">
    <property type="entry name" value="Cu_polyphenol_OxRdtase"/>
</dbReference>
<dbReference type="SUPFAM" id="SSF64438">
    <property type="entry name" value="CNF1/YfiH-like putative cysteine hydrolases"/>
    <property type="match status" value="1"/>
</dbReference>
<dbReference type="InterPro" id="IPR038371">
    <property type="entry name" value="Cu_polyphenol_OxRdtase_sf"/>
</dbReference>
<comment type="similarity">
    <text evidence="2 10">Belongs to the purine nucleoside phosphorylase YfiH/LACC1 family.</text>
</comment>
<evidence type="ECO:0000313" key="11">
    <source>
        <dbReference type="EMBL" id="MCG6504464.1"/>
    </source>
</evidence>
<evidence type="ECO:0000256" key="5">
    <source>
        <dbReference type="ARBA" id="ARBA00022801"/>
    </source>
</evidence>
<comment type="catalytic activity">
    <reaction evidence="1">
        <text>inosine + phosphate = alpha-D-ribose 1-phosphate + hypoxanthine</text>
        <dbReference type="Rhea" id="RHEA:27646"/>
        <dbReference type="ChEBI" id="CHEBI:17368"/>
        <dbReference type="ChEBI" id="CHEBI:17596"/>
        <dbReference type="ChEBI" id="CHEBI:43474"/>
        <dbReference type="ChEBI" id="CHEBI:57720"/>
        <dbReference type="EC" id="2.4.2.1"/>
    </reaction>
    <physiologicalReaction direction="left-to-right" evidence="1">
        <dbReference type="Rhea" id="RHEA:27647"/>
    </physiologicalReaction>
</comment>
<reference evidence="11 12" key="1">
    <citation type="submission" date="2022-02" db="EMBL/GenBank/DDBJ databases">
        <title>Genome sequence data of Kingella unionensis sp. nov. strain CICC 24913 (CCUG 75125).</title>
        <authorList>
            <person name="Xiao M."/>
        </authorList>
    </citation>
    <scope>NUCLEOTIDE SEQUENCE [LARGE SCALE GENOMIC DNA]</scope>
    <source>
        <strain evidence="11 12">CICC 24913</strain>
    </source>
</reference>
<evidence type="ECO:0000256" key="2">
    <source>
        <dbReference type="ARBA" id="ARBA00007353"/>
    </source>
</evidence>
<protein>
    <recommendedName>
        <fullName evidence="10">Purine nucleoside phosphorylase</fullName>
    </recommendedName>
</protein>
<sequence>MIPPTRNFDQALSLPALDGSFFAADWPAPANVRTLITTRRGGHSKGAYGSLNVGAHVGDDPAAVAANRALVQARIALPVAYLNQVHGNTAVAAASSLKTPADADASFDNSSQAACAVMTADCLPVLFCDHAGTVVAAAHAGWRGLAGGVLENTIDAMGVPPLEIMAWLGPAIGPEAFEVGEDVREAFCRNLSAAEAAFHAIGGGKYLADIYALAKLVLRRAGVSRIYGGEHCTVLEREHFFSYRRDGQTGRMLSAIWLQPESTG</sequence>
<dbReference type="RefSeq" id="WP_238747930.1">
    <property type="nucleotide sequence ID" value="NZ_JAKOOW010000026.1"/>
</dbReference>
<dbReference type="CDD" id="cd16833">
    <property type="entry name" value="YfiH"/>
    <property type="match status" value="1"/>
</dbReference>
<keyword evidence="6" id="KW-0862">Zinc</keyword>
<evidence type="ECO:0000313" key="12">
    <source>
        <dbReference type="Proteomes" id="UP001298424"/>
    </source>
</evidence>
<proteinExistence type="inferred from homology"/>
<evidence type="ECO:0000256" key="10">
    <source>
        <dbReference type="RuleBase" id="RU361274"/>
    </source>
</evidence>
<evidence type="ECO:0000256" key="7">
    <source>
        <dbReference type="ARBA" id="ARBA00047989"/>
    </source>
</evidence>
<comment type="catalytic activity">
    <reaction evidence="8">
        <text>adenosine + phosphate = alpha-D-ribose 1-phosphate + adenine</text>
        <dbReference type="Rhea" id="RHEA:27642"/>
        <dbReference type="ChEBI" id="CHEBI:16335"/>
        <dbReference type="ChEBI" id="CHEBI:16708"/>
        <dbReference type="ChEBI" id="CHEBI:43474"/>
        <dbReference type="ChEBI" id="CHEBI:57720"/>
        <dbReference type="EC" id="2.4.2.1"/>
    </reaction>
    <physiologicalReaction direction="left-to-right" evidence="8">
        <dbReference type="Rhea" id="RHEA:27643"/>
    </physiologicalReaction>
</comment>
<comment type="catalytic activity">
    <reaction evidence="7">
        <text>adenosine + H2O + H(+) = inosine + NH4(+)</text>
        <dbReference type="Rhea" id="RHEA:24408"/>
        <dbReference type="ChEBI" id="CHEBI:15377"/>
        <dbReference type="ChEBI" id="CHEBI:15378"/>
        <dbReference type="ChEBI" id="CHEBI:16335"/>
        <dbReference type="ChEBI" id="CHEBI:17596"/>
        <dbReference type="ChEBI" id="CHEBI:28938"/>
        <dbReference type="EC" id="3.5.4.4"/>
    </reaction>
    <physiologicalReaction direction="left-to-right" evidence="7">
        <dbReference type="Rhea" id="RHEA:24409"/>
    </physiologicalReaction>
</comment>
<evidence type="ECO:0000256" key="9">
    <source>
        <dbReference type="ARBA" id="ARBA00049893"/>
    </source>
</evidence>
<dbReference type="Pfam" id="PF02578">
    <property type="entry name" value="Cu-oxidase_4"/>
    <property type="match status" value="1"/>
</dbReference>
<evidence type="ECO:0000256" key="3">
    <source>
        <dbReference type="ARBA" id="ARBA00022679"/>
    </source>
</evidence>
<evidence type="ECO:0000256" key="1">
    <source>
        <dbReference type="ARBA" id="ARBA00000553"/>
    </source>
</evidence>
<dbReference type="PANTHER" id="PTHR30616">
    <property type="entry name" value="UNCHARACTERIZED PROTEIN YFIH"/>
    <property type="match status" value="1"/>
</dbReference>
<dbReference type="NCBIfam" id="TIGR00726">
    <property type="entry name" value="peptidoglycan editing factor PgeF"/>
    <property type="match status" value="1"/>
</dbReference>
<gene>
    <name evidence="11" type="primary">pgeF</name>
    <name evidence="11" type="ORF">MB824_08135</name>
</gene>
<dbReference type="EMBL" id="JAKOOW010000026">
    <property type="protein sequence ID" value="MCG6504464.1"/>
    <property type="molecule type" value="Genomic_DNA"/>
</dbReference>
<keyword evidence="5" id="KW-0378">Hydrolase</keyword>
<comment type="catalytic activity">
    <reaction evidence="9">
        <text>S-methyl-5'-thioadenosine + phosphate = 5-(methylsulfanyl)-alpha-D-ribose 1-phosphate + adenine</text>
        <dbReference type="Rhea" id="RHEA:11852"/>
        <dbReference type="ChEBI" id="CHEBI:16708"/>
        <dbReference type="ChEBI" id="CHEBI:17509"/>
        <dbReference type="ChEBI" id="CHEBI:43474"/>
        <dbReference type="ChEBI" id="CHEBI:58533"/>
        <dbReference type="EC" id="2.4.2.28"/>
    </reaction>
    <physiologicalReaction direction="left-to-right" evidence="9">
        <dbReference type="Rhea" id="RHEA:11853"/>
    </physiologicalReaction>
</comment>